<keyword evidence="1" id="KW-1133">Transmembrane helix</keyword>
<sequence>MQSLSESSTFMLTPKLVLVSSSSSSSIDISSKRLSDMTSGNKLIKPMGALRKLLVKIVVSLEQFIKLFSLIRVIITYVAASVFGPATGIWFIGCTPVLTQLALGDRLFVRDLILKLSSSRNSSHILTERGMDGNKY</sequence>
<name>A0A1A9WIJ9_9MUSC</name>
<dbReference type="AlphaFoldDB" id="A0A1A9WIJ9"/>
<evidence type="ECO:0000313" key="2">
    <source>
        <dbReference type="EnsemblMetazoa" id="GBRI021054-PA"/>
    </source>
</evidence>
<dbReference type="Proteomes" id="UP000091820">
    <property type="component" value="Unassembled WGS sequence"/>
</dbReference>
<reference evidence="2" key="2">
    <citation type="submission" date="2020-05" db="UniProtKB">
        <authorList>
            <consortium name="EnsemblMetazoa"/>
        </authorList>
    </citation>
    <scope>IDENTIFICATION</scope>
    <source>
        <strain evidence="2">IAEA</strain>
    </source>
</reference>
<protein>
    <submittedName>
        <fullName evidence="2">Uncharacterized protein</fullName>
    </submittedName>
</protein>
<keyword evidence="3" id="KW-1185">Reference proteome</keyword>
<organism evidence="2 3">
    <name type="scientific">Glossina brevipalpis</name>
    <dbReference type="NCBI Taxonomy" id="37001"/>
    <lineage>
        <taxon>Eukaryota</taxon>
        <taxon>Metazoa</taxon>
        <taxon>Ecdysozoa</taxon>
        <taxon>Arthropoda</taxon>
        <taxon>Hexapoda</taxon>
        <taxon>Insecta</taxon>
        <taxon>Pterygota</taxon>
        <taxon>Neoptera</taxon>
        <taxon>Endopterygota</taxon>
        <taxon>Diptera</taxon>
        <taxon>Brachycera</taxon>
        <taxon>Muscomorpha</taxon>
        <taxon>Hippoboscoidea</taxon>
        <taxon>Glossinidae</taxon>
        <taxon>Glossina</taxon>
    </lineage>
</organism>
<proteinExistence type="predicted"/>
<keyword evidence="1" id="KW-0472">Membrane</keyword>
<keyword evidence="1" id="KW-0812">Transmembrane</keyword>
<evidence type="ECO:0000313" key="3">
    <source>
        <dbReference type="Proteomes" id="UP000091820"/>
    </source>
</evidence>
<dbReference type="EnsemblMetazoa" id="GBRI021054-RA">
    <property type="protein sequence ID" value="GBRI021054-PA"/>
    <property type="gene ID" value="GBRI021054"/>
</dbReference>
<dbReference type="VEuPathDB" id="VectorBase:GBRI021054"/>
<accession>A0A1A9WIJ9</accession>
<evidence type="ECO:0000256" key="1">
    <source>
        <dbReference type="SAM" id="Phobius"/>
    </source>
</evidence>
<feature type="transmembrane region" description="Helical" evidence="1">
    <location>
        <begin position="64"/>
        <end position="83"/>
    </location>
</feature>
<reference evidence="3" key="1">
    <citation type="submission" date="2014-03" db="EMBL/GenBank/DDBJ databases">
        <authorList>
            <person name="Aksoy S."/>
            <person name="Warren W."/>
            <person name="Wilson R.K."/>
        </authorList>
    </citation>
    <scope>NUCLEOTIDE SEQUENCE [LARGE SCALE GENOMIC DNA]</scope>
    <source>
        <strain evidence="3">IAEA</strain>
    </source>
</reference>